<protein>
    <submittedName>
        <fullName evidence="1">Uncharacterized protein</fullName>
    </submittedName>
</protein>
<evidence type="ECO:0000313" key="2">
    <source>
        <dbReference type="Proteomes" id="UP000637423"/>
    </source>
</evidence>
<reference evidence="1" key="1">
    <citation type="journal article" date="2014" name="Int. J. Syst. Evol. Microbiol.">
        <title>Complete genome sequence of Corynebacterium casei LMG S-19264T (=DSM 44701T), isolated from a smear-ripened cheese.</title>
        <authorList>
            <consortium name="US DOE Joint Genome Institute (JGI-PGF)"/>
            <person name="Walter F."/>
            <person name="Albersmeier A."/>
            <person name="Kalinowski J."/>
            <person name="Ruckert C."/>
        </authorList>
    </citation>
    <scope>NUCLEOTIDE SEQUENCE</scope>
    <source>
        <strain evidence="1">CGMCC 1.10998</strain>
    </source>
</reference>
<dbReference type="EMBL" id="BMED01000001">
    <property type="protein sequence ID" value="GGC61085.1"/>
    <property type="molecule type" value="Genomic_DNA"/>
</dbReference>
<comment type="caution">
    <text evidence="1">The sequence shown here is derived from an EMBL/GenBank/DDBJ whole genome shotgun (WGS) entry which is preliminary data.</text>
</comment>
<proteinExistence type="predicted"/>
<reference evidence="1" key="2">
    <citation type="submission" date="2020-09" db="EMBL/GenBank/DDBJ databases">
        <authorList>
            <person name="Sun Q."/>
            <person name="Zhou Y."/>
        </authorList>
    </citation>
    <scope>NUCLEOTIDE SEQUENCE</scope>
    <source>
        <strain evidence="1">CGMCC 1.10998</strain>
    </source>
</reference>
<name>A0A916U774_9BURK</name>
<gene>
    <name evidence="1" type="ORF">GCM10011396_05070</name>
</gene>
<evidence type="ECO:0000313" key="1">
    <source>
        <dbReference type="EMBL" id="GGC61085.1"/>
    </source>
</evidence>
<keyword evidence="2" id="KW-1185">Reference proteome</keyword>
<dbReference type="Proteomes" id="UP000637423">
    <property type="component" value="Unassembled WGS sequence"/>
</dbReference>
<organism evidence="1 2">
    <name type="scientific">Undibacterium terreum</name>
    <dbReference type="NCBI Taxonomy" id="1224302"/>
    <lineage>
        <taxon>Bacteria</taxon>
        <taxon>Pseudomonadati</taxon>
        <taxon>Pseudomonadota</taxon>
        <taxon>Betaproteobacteria</taxon>
        <taxon>Burkholderiales</taxon>
        <taxon>Oxalobacteraceae</taxon>
        <taxon>Undibacterium</taxon>
    </lineage>
</organism>
<dbReference type="AlphaFoldDB" id="A0A916U774"/>
<accession>A0A916U774</accession>
<sequence>MQSTGKKILGAIDKSAVALSDAMPDWVPGKMSDDDRALYSKRGALLQQGGNAEAPTRWTGMVTSGLAYAPLAAAAPIVTGVAEGTARSQMLQDAGVDKATADKAGAAEGFLQAGAQLLPMGKVLFGQGVKTLAKTGATAAAKSGVVGAVQTASSDTIASKILSDGGFEKQAQEYAPTLEKTLDGALFNAGLHVGMETSHAVAGKIANTVWPKKFTPPPS</sequence>